<evidence type="ECO:0000259" key="1">
    <source>
        <dbReference type="Pfam" id="PF07045"/>
    </source>
</evidence>
<dbReference type="AlphaFoldDB" id="A0A8J3FXK4"/>
<dbReference type="PANTHER" id="PTHR41521">
    <property type="match status" value="1"/>
</dbReference>
<dbReference type="SUPFAM" id="SSF54909">
    <property type="entry name" value="Dimeric alpha+beta barrel"/>
    <property type="match status" value="1"/>
</dbReference>
<name>A0A8J3FXK4_9BURK</name>
<proteinExistence type="predicted"/>
<protein>
    <recommendedName>
        <fullName evidence="1">DUF1330 domain-containing protein</fullName>
    </recommendedName>
</protein>
<evidence type="ECO:0000313" key="2">
    <source>
        <dbReference type="EMBL" id="GHA65400.1"/>
    </source>
</evidence>
<accession>A0A8J3FXK4</accession>
<dbReference type="EMBL" id="BMZG01000001">
    <property type="protein sequence ID" value="GHA65400.1"/>
    <property type="molecule type" value="Genomic_DNA"/>
</dbReference>
<dbReference type="InterPro" id="IPR010753">
    <property type="entry name" value="DUF1330"/>
</dbReference>
<dbReference type="Gene3D" id="3.30.70.100">
    <property type="match status" value="1"/>
</dbReference>
<comment type="caution">
    <text evidence="2">The sequence shown here is derived from an EMBL/GenBank/DDBJ whole genome shotgun (WGS) entry which is preliminary data.</text>
</comment>
<keyword evidence="3" id="KW-1185">Reference proteome</keyword>
<dbReference type="Pfam" id="PF07045">
    <property type="entry name" value="DUF1330"/>
    <property type="match status" value="1"/>
</dbReference>
<dbReference type="InterPro" id="IPR011008">
    <property type="entry name" value="Dimeric_a/b-barrel"/>
</dbReference>
<sequence>MNPAYVIVNVNITDTEQYDKYRVLSSQAMTEHNAEILVRGGTQVILEGEFYPRTVIMRFGSMEKAQAFYDSVTYRAARELRAGASVANMVIVEGLM</sequence>
<dbReference type="PANTHER" id="PTHR41521:SF4">
    <property type="entry name" value="BLR0684 PROTEIN"/>
    <property type="match status" value="1"/>
</dbReference>
<gene>
    <name evidence="2" type="ORF">GCM10009007_02440</name>
</gene>
<evidence type="ECO:0000313" key="3">
    <source>
        <dbReference type="Proteomes" id="UP000614287"/>
    </source>
</evidence>
<organism evidence="2 3">
    <name type="scientific">Formosimonas limnophila</name>
    <dbReference type="NCBI Taxonomy" id="1384487"/>
    <lineage>
        <taxon>Bacteria</taxon>
        <taxon>Pseudomonadati</taxon>
        <taxon>Pseudomonadota</taxon>
        <taxon>Betaproteobacteria</taxon>
        <taxon>Burkholderiales</taxon>
        <taxon>Burkholderiaceae</taxon>
        <taxon>Formosimonas</taxon>
    </lineage>
</organism>
<reference evidence="2" key="1">
    <citation type="journal article" date="2014" name="Int. J. Syst. Evol. Microbiol.">
        <title>Complete genome sequence of Corynebacterium casei LMG S-19264T (=DSM 44701T), isolated from a smear-ripened cheese.</title>
        <authorList>
            <consortium name="US DOE Joint Genome Institute (JGI-PGF)"/>
            <person name="Walter F."/>
            <person name="Albersmeier A."/>
            <person name="Kalinowski J."/>
            <person name="Ruckert C."/>
        </authorList>
    </citation>
    <scope>NUCLEOTIDE SEQUENCE</scope>
    <source>
        <strain evidence="2">KCTC 32501</strain>
    </source>
</reference>
<feature type="domain" description="DUF1330" evidence="1">
    <location>
        <begin position="3"/>
        <end position="95"/>
    </location>
</feature>
<dbReference type="Proteomes" id="UP000614287">
    <property type="component" value="Unassembled WGS sequence"/>
</dbReference>
<reference evidence="2" key="2">
    <citation type="submission" date="2020-09" db="EMBL/GenBank/DDBJ databases">
        <authorList>
            <person name="Sun Q."/>
            <person name="Kim S."/>
        </authorList>
    </citation>
    <scope>NUCLEOTIDE SEQUENCE</scope>
    <source>
        <strain evidence="2">KCTC 32501</strain>
    </source>
</reference>
<dbReference type="RefSeq" id="WP_189490521.1">
    <property type="nucleotide sequence ID" value="NZ_BMZG01000001.1"/>
</dbReference>